<keyword evidence="3" id="KW-0732">Signal</keyword>
<proteinExistence type="predicted"/>
<feature type="transmembrane region" description="Helical" evidence="2">
    <location>
        <begin position="199"/>
        <end position="220"/>
    </location>
</feature>
<dbReference type="Proteomes" id="UP000516052">
    <property type="component" value="Chromosome"/>
</dbReference>
<evidence type="ECO:0000313" key="4">
    <source>
        <dbReference type="EMBL" id="QNP72501.1"/>
    </source>
</evidence>
<feature type="compositionally biased region" description="Basic and acidic residues" evidence="1">
    <location>
        <begin position="150"/>
        <end position="164"/>
    </location>
</feature>
<evidence type="ECO:0000313" key="5">
    <source>
        <dbReference type="Proteomes" id="UP000516052"/>
    </source>
</evidence>
<gene>
    <name evidence="4" type="ORF">IAG44_25805</name>
</gene>
<dbReference type="EMBL" id="CP060828">
    <property type="protein sequence ID" value="QNP72501.1"/>
    <property type="molecule type" value="Genomic_DNA"/>
</dbReference>
<evidence type="ECO:0000256" key="3">
    <source>
        <dbReference type="SAM" id="SignalP"/>
    </source>
</evidence>
<dbReference type="RefSeq" id="WP_187749453.1">
    <property type="nucleotide sequence ID" value="NZ_CP060828.1"/>
</dbReference>
<evidence type="ECO:0000256" key="2">
    <source>
        <dbReference type="SAM" id="Phobius"/>
    </source>
</evidence>
<evidence type="ECO:0008006" key="6">
    <source>
        <dbReference type="Google" id="ProtNLM"/>
    </source>
</evidence>
<feature type="region of interest" description="Disordered" evidence="1">
    <location>
        <begin position="128"/>
        <end position="199"/>
    </location>
</feature>
<feature type="signal peptide" evidence="3">
    <location>
        <begin position="1"/>
        <end position="31"/>
    </location>
</feature>
<dbReference type="KEGG" id="sroi:IAG44_25805"/>
<sequence length="247" mass="24415">MGSPRFTLRTGVLAATFLLAPATHMAHPAYAAHPPYAAPAADGGRGVSVIPSTPTAGGEIALKVSGCTGKTAKAVSAAFVADARLIGTDGTLAGETKIRTTAEPGAYDVTITCADVEVRGKVTVAGRGATPHATPVAPVQAGGGGAADRLAARTEQRVDDEARAHPLTQGHPLPQGGYSPAQGHPLAQPRATPPSTSHAVTGLTLAGLAALAVLALRGVLRRRGTRTPGPALGPAPGPGTTPGPGTD</sequence>
<name>A0A7H0II85_9ACTN</name>
<organism evidence="4 5">
    <name type="scientific">Streptomyces roseirectus</name>
    <dbReference type="NCBI Taxonomy" id="2768066"/>
    <lineage>
        <taxon>Bacteria</taxon>
        <taxon>Bacillati</taxon>
        <taxon>Actinomycetota</taxon>
        <taxon>Actinomycetes</taxon>
        <taxon>Kitasatosporales</taxon>
        <taxon>Streptomycetaceae</taxon>
        <taxon>Streptomyces</taxon>
    </lineage>
</organism>
<keyword evidence="2" id="KW-0812">Transmembrane</keyword>
<keyword evidence="5" id="KW-1185">Reference proteome</keyword>
<feature type="region of interest" description="Disordered" evidence="1">
    <location>
        <begin position="224"/>
        <end position="247"/>
    </location>
</feature>
<evidence type="ECO:0000256" key="1">
    <source>
        <dbReference type="SAM" id="MobiDB-lite"/>
    </source>
</evidence>
<dbReference type="AlphaFoldDB" id="A0A7H0II85"/>
<protein>
    <recommendedName>
        <fullName evidence="6">Lipoprotein</fullName>
    </recommendedName>
</protein>
<feature type="chain" id="PRO_5028880162" description="Lipoprotein" evidence="3">
    <location>
        <begin position="32"/>
        <end position="247"/>
    </location>
</feature>
<keyword evidence="2" id="KW-1133">Transmembrane helix</keyword>
<feature type="compositionally biased region" description="Pro residues" evidence="1">
    <location>
        <begin position="231"/>
        <end position="241"/>
    </location>
</feature>
<accession>A0A7H0II85</accession>
<reference evidence="4 5" key="1">
    <citation type="submission" date="2020-08" db="EMBL/GenBank/DDBJ databases">
        <title>A novel species.</title>
        <authorList>
            <person name="Gao J."/>
        </authorList>
    </citation>
    <scope>NUCLEOTIDE SEQUENCE [LARGE SCALE GENOMIC DNA]</scope>
    <source>
        <strain evidence="4 5">CRXT-G-22</strain>
    </source>
</reference>
<keyword evidence="2" id="KW-0472">Membrane</keyword>